<evidence type="ECO:0000313" key="4">
    <source>
        <dbReference type="Proteomes" id="UP000035929"/>
    </source>
</evidence>
<feature type="chain" id="PRO_5005280823" evidence="2">
    <location>
        <begin position="25"/>
        <end position="332"/>
    </location>
</feature>
<dbReference type="AlphaFoldDB" id="A0A0J6S691"/>
<feature type="region of interest" description="Disordered" evidence="1">
    <location>
        <begin position="138"/>
        <end position="159"/>
    </location>
</feature>
<feature type="signal peptide" evidence="2">
    <location>
        <begin position="1"/>
        <end position="24"/>
    </location>
</feature>
<dbReference type="Proteomes" id="UP000035929">
    <property type="component" value="Unassembled WGS sequence"/>
</dbReference>
<evidence type="ECO:0000256" key="2">
    <source>
        <dbReference type="SAM" id="SignalP"/>
    </source>
</evidence>
<evidence type="ECO:0000256" key="1">
    <source>
        <dbReference type="SAM" id="MobiDB-lite"/>
    </source>
</evidence>
<evidence type="ECO:0000313" key="3">
    <source>
        <dbReference type="EMBL" id="KMO28973.1"/>
    </source>
</evidence>
<gene>
    <name evidence="3" type="ORF">VP06_25880</name>
</gene>
<dbReference type="RefSeq" id="WP_048466669.1">
    <property type="nucleotide sequence ID" value="NZ_LABX01000219.1"/>
</dbReference>
<dbReference type="PATRIC" id="fig|270351.6.peg.3263"/>
<sequence>MMKPVLLAVSAAALAAGLASPALAQTCFVADPIWIAGHNSATTTLTTGVTAMGTAVAAQRSITLELLLSAMKVQTAQTSTNGEREVNLVSNTQQAVASTLSQVAQRRALVDAREQYGIDTGQGVNACGSIDLMNATSRSMGNVPKSGRETYRSLDVAPGKNTPIQEAARDRLADPTKTDSAVLFDPAASDDDRKKVIEAMAGMPMPKPTENMTGAEADVMMLRARKVEALRSPALVSLSAVRAMSSTDDHQTGTSAGSPLAQLDALISQYGGGPQHEAWSAGLAGQSEHGLLIELARMRSMSLSLRQQLIEQQARTSAVFGTILATQAGGNL</sequence>
<organism evidence="3 4">
    <name type="scientific">Methylobacterium aquaticum</name>
    <dbReference type="NCBI Taxonomy" id="270351"/>
    <lineage>
        <taxon>Bacteria</taxon>
        <taxon>Pseudomonadati</taxon>
        <taxon>Pseudomonadota</taxon>
        <taxon>Alphaproteobacteria</taxon>
        <taxon>Hyphomicrobiales</taxon>
        <taxon>Methylobacteriaceae</taxon>
        <taxon>Methylobacterium</taxon>
    </lineage>
</organism>
<dbReference type="OrthoDB" id="7978271at2"/>
<proteinExistence type="predicted"/>
<protein>
    <submittedName>
        <fullName evidence="3">Uncharacterized protein</fullName>
    </submittedName>
</protein>
<comment type="caution">
    <text evidence="3">The sequence shown here is derived from an EMBL/GenBank/DDBJ whole genome shotgun (WGS) entry which is preliminary data.</text>
</comment>
<reference evidence="3 4" key="1">
    <citation type="submission" date="2015-03" db="EMBL/GenBank/DDBJ databases">
        <title>Genome sequencing of Methylobacterium aquaticum DSM16371 type strain.</title>
        <authorList>
            <person name="Chaudhry V."/>
            <person name="Patil P.B."/>
        </authorList>
    </citation>
    <scope>NUCLEOTIDE SEQUENCE [LARGE SCALE GENOMIC DNA]</scope>
    <source>
        <strain evidence="3 4">DSM 16371</strain>
    </source>
</reference>
<dbReference type="EMBL" id="LABX01000219">
    <property type="protein sequence ID" value="KMO28973.1"/>
    <property type="molecule type" value="Genomic_DNA"/>
</dbReference>
<name>A0A0J6S691_9HYPH</name>
<keyword evidence="2" id="KW-0732">Signal</keyword>
<accession>A0A0J6S691</accession>